<proteinExistence type="inferred from homology"/>
<evidence type="ECO:0000256" key="10">
    <source>
        <dbReference type="SAM" id="MobiDB-lite"/>
    </source>
</evidence>
<comment type="subcellular location">
    <subcellularLocation>
        <location evidence="1">Cytoplasm</location>
        <location evidence="1">Cytosol</location>
    </subcellularLocation>
</comment>
<sequence>MAPSQAGYAPSLDKLLKSLKNHPLEASIDALIFLLTRRQVHGDDCAIATAHILLQVVARSKWNDVDQLLARVQKAGSRLVYAAPDEPVIGNIVRRVLGLIRDEASEERNADDLSESASDIQTLTTSSSPPPRPPPLVRSTTAGGSMSVSKSMFNLLSVADPADLPTGASTPVSQAQPASIQALRSEVIDGIEEIMDEISQADDQIASFAEIQINPGDYVLVYRPSKTVEKFLVKAASKRRFTVFIAGLEPHKKQGAEAPYAALRKKLNAAGVNTVNLASNGLTAYMARVSKVVISAKAVYQNGGLLVDSGSCIAVQAAEAYSKPVIVLCGVYKFCPQDPSEELSWGGVKGNSSAEVSYAEGAEVDELEVENTVTDYVRPEHVDIYLTNLGPQTLHHFAGILADHYKPEEMLLSLQLGEA</sequence>
<dbReference type="GO" id="GO:0005851">
    <property type="term" value="C:eukaryotic translation initiation factor 2B complex"/>
    <property type="evidence" value="ECO:0007669"/>
    <property type="project" value="TreeGrafter"/>
</dbReference>
<evidence type="ECO:0000256" key="3">
    <source>
        <dbReference type="ARBA" id="ARBA00022490"/>
    </source>
</evidence>
<dbReference type="GO" id="GO:0003743">
    <property type="term" value="F:translation initiation factor activity"/>
    <property type="evidence" value="ECO:0007669"/>
    <property type="project" value="UniProtKB-KW"/>
</dbReference>
<evidence type="ECO:0000313" key="12">
    <source>
        <dbReference type="Proteomes" id="UP001172101"/>
    </source>
</evidence>
<evidence type="ECO:0000256" key="5">
    <source>
        <dbReference type="ARBA" id="ARBA00022917"/>
    </source>
</evidence>
<evidence type="ECO:0000256" key="7">
    <source>
        <dbReference type="ARBA" id="ARBA00044228"/>
    </source>
</evidence>
<dbReference type="PANTHER" id="PTHR45859:SF1">
    <property type="entry name" value="TRANSLATION INITIATION FACTOR EIF-2B SUBUNIT BETA"/>
    <property type="match status" value="1"/>
</dbReference>
<dbReference type="GO" id="GO:0005829">
    <property type="term" value="C:cytosol"/>
    <property type="evidence" value="ECO:0007669"/>
    <property type="project" value="UniProtKB-SubCell"/>
</dbReference>
<evidence type="ECO:0000256" key="6">
    <source>
        <dbReference type="ARBA" id="ARBA00044122"/>
    </source>
</evidence>
<evidence type="ECO:0000256" key="2">
    <source>
        <dbReference type="ARBA" id="ARBA00007251"/>
    </source>
</evidence>
<evidence type="ECO:0000256" key="8">
    <source>
        <dbReference type="ARBA" id="ARBA00046432"/>
    </source>
</evidence>
<dbReference type="InterPro" id="IPR051855">
    <property type="entry name" value="eIF2B_beta_subunit"/>
</dbReference>
<keyword evidence="3" id="KW-0963">Cytoplasm</keyword>
<dbReference type="SUPFAM" id="SSF100950">
    <property type="entry name" value="NagB/RpiA/CoA transferase-like"/>
    <property type="match status" value="1"/>
</dbReference>
<dbReference type="PANTHER" id="PTHR45859">
    <property type="entry name" value="TRANSLATION INITIATION FACTOR EIF-2B SUBUNIT BETA"/>
    <property type="match status" value="1"/>
</dbReference>
<evidence type="ECO:0000313" key="11">
    <source>
        <dbReference type="EMBL" id="KAK0726979.1"/>
    </source>
</evidence>
<evidence type="ECO:0000256" key="9">
    <source>
        <dbReference type="RuleBase" id="RU003814"/>
    </source>
</evidence>
<dbReference type="GO" id="GO:0005085">
    <property type="term" value="F:guanyl-nucleotide exchange factor activity"/>
    <property type="evidence" value="ECO:0007669"/>
    <property type="project" value="TreeGrafter"/>
</dbReference>
<name>A0AA40E3S5_9PEZI</name>
<keyword evidence="5" id="KW-0648">Protein biosynthesis</keyword>
<comment type="similarity">
    <text evidence="2 9">Belongs to the eIF-2B alpha/beta/delta subunits family.</text>
</comment>
<keyword evidence="12" id="KW-1185">Reference proteome</keyword>
<protein>
    <recommendedName>
        <fullName evidence="6">Translation initiation factor eIF2B subunit beta</fullName>
    </recommendedName>
    <alternativeName>
        <fullName evidence="7">eIF2B GDP-GTP exchange factor subunit beta</fullName>
    </alternativeName>
</protein>
<gene>
    <name evidence="11" type="ORF">B0T26DRAFT_636640</name>
</gene>
<dbReference type="InterPro" id="IPR037171">
    <property type="entry name" value="NagB/RpiA_transferase-like"/>
</dbReference>
<dbReference type="Proteomes" id="UP001172101">
    <property type="component" value="Unassembled WGS sequence"/>
</dbReference>
<dbReference type="InterPro" id="IPR000649">
    <property type="entry name" value="IF-2B-related"/>
</dbReference>
<organism evidence="11 12">
    <name type="scientific">Lasiosphaeria miniovina</name>
    <dbReference type="NCBI Taxonomy" id="1954250"/>
    <lineage>
        <taxon>Eukaryota</taxon>
        <taxon>Fungi</taxon>
        <taxon>Dikarya</taxon>
        <taxon>Ascomycota</taxon>
        <taxon>Pezizomycotina</taxon>
        <taxon>Sordariomycetes</taxon>
        <taxon>Sordariomycetidae</taxon>
        <taxon>Sordariales</taxon>
        <taxon>Lasiosphaeriaceae</taxon>
        <taxon>Lasiosphaeria</taxon>
    </lineage>
</organism>
<dbReference type="Pfam" id="PF01008">
    <property type="entry name" value="IF-2B"/>
    <property type="match status" value="1"/>
</dbReference>
<evidence type="ECO:0000256" key="4">
    <source>
        <dbReference type="ARBA" id="ARBA00022540"/>
    </source>
</evidence>
<dbReference type="EMBL" id="JAUIRO010000002">
    <property type="protein sequence ID" value="KAK0726979.1"/>
    <property type="molecule type" value="Genomic_DNA"/>
</dbReference>
<comment type="subunit">
    <text evidence="8">Component of the translation initiation factor 2B (eIF2B) complex which is a heterodecamer of two sets of five different subunits: alpha, beta, gamma, delta and epsilon. Subunits alpha, beta and delta comprise a regulatory subcomplex and subunits epsilon and gamma comprise a catalytic subcomplex. Within the complex, the hexameric regulatory complex resides at the center, with the two heterodimeric catalytic subcomplexes bound on opposite sides.</text>
</comment>
<comment type="caution">
    <text evidence="11">The sequence shown here is derived from an EMBL/GenBank/DDBJ whole genome shotgun (WGS) entry which is preliminary data.</text>
</comment>
<evidence type="ECO:0000256" key="1">
    <source>
        <dbReference type="ARBA" id="ARBA00004514"/>
    </source>
</evidence>
<dbReference type="RefSeq" id="XP_060299835.1">
    <property type="nucleotide sequence ID" value="XM_060436847.1"/>
</dbReference>
<accession>A0AA40E3S5</accession>
<dbReference type="InterPro" id="IPR042529">
    <property type="entry name" value="IF_2B-like_C"/>
</dbReference>
<reference evidence="11" key="1">
    <citation type="submission" date="2023-06" db="EMBL/GenBank/DDBJ databases">
        <title>Genome-scale phylogeny and comparative genomics of the fungal order Sordariales.</title>
        <authorList>
            <consortium name="Lawrence Berkeley National Laboratory"/>
            <person name="Hensen N."/>
            <person name="Bonometti L."/>
            <person name="Westerberg I."/>
            <person name="Brannstrom I.O."/>
            <person name="Guillou S."/>
            <person name="Cros-Aarteil S."/>
            <person name="Calhoun S."/>
            <person name="Haridas S."/>
            <person name="Kuo A."/>
            <person name="Mondo S."/>
            <person name="Pangilinan J."/>
            <person name="Riley R."/>
            <person name="LaButti K."/>
            <person name="Andreopoulos B."/>
            <person name="Lipzen A."/>
            <person name="Chen C."/>
            <person name="Yanf M."/>
            <person name="Daum C."/>
            <person name="Ng V."/>
            <person name="Clum A."/>
            <person name="Steindorff A."/>
            <person name="Ohm R."/>
            <person name="Martin F."/>
            <person name="Silar P."/>
            <person name="Natvig D."/>
            <person name="Lalanne C."/>
            <person name="Gautier V."/>
            <person name="Ament-velasquez S.L."/>
            <person name="Kruys A."/>
            <person name="Hutchinson M.I."/>
            <person name="Powell A.J."/>
            <person name="Barry K."/>
            <person name="Miller A.N."/>
            <person name="Grigoriev I.V."/>
            <person name="Debuchy R."/>
            <person name="Gladieux P."/>
            <person name="Thoren M.H."/>
            <person name="Johannesson H."/>
        </authorList>
    </citation>
    <scope>NUCLEOTIDE SEQUENCE</scope>
    <source>
        <strain evidence="11">SMH2392-1A</strain>
    </source>
</reference>
<keyword evidence="4" id="KW-0396">Initiation factor</keyword>
<dbReference type="GeneID" id="85320117"/>
<dbReference type="AlphaFoldDB" id="A0AA40E3S5"/>
<feature type="region of interest" description="Disordered" evidence="10">
    <location>
        <begin position="107"/>
        <end position="143"/>
    </location>
</feature>
<dbReference type="Gene3D" id="3.40.50.10470">
    <property type="entry name" value="Translation initiation factor eif-2b, domain 2"/>
    <property type="match status" value="1"/>
</dbReference>